<evidence type="ECO:0000313" key="5">
    <source>
        <dbReference type="Proteomes" id="UP001474181"/>
    </source>
</evidence>
<dbReference type="Gene3D" id="3.30.300.30">
    <property type="match status" value="1"/>
</dbReference>
<dbReference type="InterPro" id="IPR045851">
    <property type="entry name" value="AMP-bd_C_sf"/>
</dbReference>
<dbReference type="InterPro" id="IPR029058">
    <property type="entry name" value="AB_hydrolase_fold"/>
</dbReference>
<feature type="domain" description="Carrier" evidence="3">
    <location>
        <begin position="167"/>
        <end position="242"/>
    </location>
</feature>
<keyword evidence="1" id="KW-0596">Phosphopantetheine</keyword>
<dbReference type="InterPro" id="IPR036736">
    <property type="entry name" value="ACP-like_sf"/>
</dbReference>
<dbReference type="PANTHER" id="PTHR45527">
    <property type="entry name" value="NONRIBOSOMAL PEPTIDE SYNTHETASE"/>
    <property type="match status" value="1"/>
</dbReference>
<protein>
    <submittedName>
        <fullName evidence="4">Phosphopantetheine-binding protein</fullName>
    </submittedName>
</protein>
<dbReference type="Gene3D" id="3.40.50.1820">
    <property type="entry name" value="alpha/beta hydrolase"/>
    <property type="match status" value="1"/>
</dbReference>
<dbReference type="RefSeq" id="WP_350780892.1">
    <property type="nucleotide sequence ID" value="NZ_JBEPEK010000084.1"/>
</dbReference>
<evidence type="ECO:0000256" key="2">
    <source>
        <dbReference type="ARBA" id="ARBA00022553"/>
    </source>
</evidence>
<name>A0ABV1WV68_9ACTN</name>
<reference evidence="4 5" key="1">
    <citation type="submission" date="2024-06" db="EMBL/GenBank/DDBJ databases">
        <title>The Natural Products Discovery Center: Release of the First 8490 Sequenced Strains for Exploring Actinobacteria Biosynthetic Diversity.</title>
        <authorList>
            <person name="Kalkreuter E."/>
            <person name="Kautsar S.A."/>
            <person name="Yang D."/>
            <person name="Bader C.D."/>
            <person name="Teijaro C.N."/>
            <person name="Fluegel L."/>
            <person name="Davis C.M."/>
            <person name="Simpson J.R."/>
            <person name="Lauterbach L."/>
            <person name="Steele A.D."/>
            <person name="Gui C."/>
            <person name="Meng S."/>
            <person name="Li G."/>
            <person name="Viehrig K."/>
            <person name="Ye F."/>
            <person name="Su P."/>
            <person name="Kiefer A.F."/>
            <person name="Nichols A."/>
            <person name="Cepeda A.J."/>
            <person name="Yan W."/>
            <person name="Fan B."/>
            <person name="Jiang Y."/>
            <person name="Adhikari A."/>
            <person name="Zheng C.-J."/>
            <person name="Schuster L."/>
            <person name="Cowan T.M."/>
            <person name="Smanski M.J."/>
            <person name="Chevrette M.G."/>
            <person name="De Carvalho L.P.S."/>
            <person name="Shen B."/>
        </authorList>
    </citation>
    <scope>NUCLEOTIDE SEQUENCE [LARGE SCALE GENOMIC DNA]</scope>
    <source>
        <strain evidence="4 5">NPDC000234</strain>
    </source>
</reference>
<dbReference type="Proteomes" id="UP001474181">
    <property type="component" value="Unassembled WGS sequence"/>
</dbReference>
<dbReference type="SUPFAM" id="SSF56801">
    <property type="entry name" value="Acetyl-CoA synthetase-like"/>
    <property type="match status" value="1"/>
</dbReference>
<proteinExistence type="predicted"/>
<dbReference type="EMBL" id="JBEPEK010000084">
    <property type="protein sequence ID" value="MER7180674.1"/>
    <property type="molecule type" value="Genomic_DNA"/>
</dbReference>
<dbReference type="Pfam" id="PF00550">
    <property type="entry name" value="PP-binding"/>
    <property type="match status" value="1"/>
</dbReference>
<gene>
    <name evidence="4" type="ORF">ABT404_14535</name>
</gene>
<sequence>RAGLTAERFVADPFGADPAGGGRLYRTGDVVRWNADGDLVYVGRADEQVKVRGFRIEPGEIEAVLTAHPQVGQAAVIAREDAGGDKRLVAYVVPVADDDPDEDGSLDAAVVDALPAALRRFVAERLPEHMVPTTVVVLEALPLTVNGKLDRRALPAPDAAASRSRRGPANAREEALCQAFAEILGLESVGVEDDFFDLGGNSLLAVRLTSRIRTLLDVEVPLRVLLDEPTVARLARQIENQKPARPALRPMRNTEES</sequence>
<dbReference type="PANTHER" id="PTHR45527:SF1">
    <property type="entry name" value="FATTY ACID SYNTHASE"/>
    <property type="match status" value="1"/>
</dbReference>
<feature type="non-terminal residue" evidence="4">
    <location>
        <position position="1"/>
    </location>
</feature>
<dbReference type="PROSITE" id="PS50075">
    <property type="entry name" value="CARRIER"/>
    <property type="match status" value="1"/>
</dbReference>
<dbReference type="SMART" id="SM00823">
    <property type="entry name" value="PKS_PP"/>
    <property type="match status" value="1"/>
</dbReference>
<dbReference type="InterPro" id="IPR020806">
    <property type="entry name" value="PKS_PP-bd"/>
</dbReference>
<accession>A0ABV1WV68</accession>
<evidence type="ECO:0000313" key="4">
    <source>
        <dbReference type="EMBL" id="MER7180674.1"/>
    </source>
</evidence>
<keyword evidence="2" id="KW-0597">Phosphoprotein</keyword>
<dbReference type="SUPFAM" id="SSF47336">
    <property type="entry name" value="ACP-like"/>
    <property type="match status" value="1"/>
</dbReference>
<keyword evidence="5" id="KW-1185">Reference proteome</keyword>
<dbReference type="PROSITE" id="PS00012">
    <property type="entry name" value="PHOSPHOPANTETHEINE"/>
    <property type="match status" value="1"/>
</dbReference>
<dbReference type="InterPro" id="IPR006162">
    <property type="entry name" value="Ppantetheine_attach_site"/>
</dbReference>
<dbReference type="InterPro" id="IPR025110">
    <property type="entry name" value="AMP-bd_C"/>
</dbReference>
<evidence type="ECO:0000259" key="3">
    <source>
        <dbReference type="PROSITE" id="PS50075"/>
    </source>
</evidence>
<evidence type="ECO:0000256" key="1">
    <source>
        <dbReference type="ARBA" id="ARBA00022450"/>
    </source>
</evidence>
<comment type="caution">
    <text evidence="4">The sequence shown here is derived from an EMBL/GenBank/DDBJ whole genome shotgun (WGS) entry which is preliminary data.</text>
</comment>
<dbReference type="InterPro" id="IPR009081">
    <property type="entry name" value="PP-bd_ACP"/>
</dbReference>
<organism evidence="4 5">
    <name type="scientific">Streptomyces hyaluromycini</name>
    <dbReference type="NCBI Taxonomy" id="1377993"/>
    <lineage>
        <taxon>Bacteria</taxon>
        <taxon>Bacillati</taxon>
        <taxon>Actinomycetota</taxon>
        <taxon>Actinomycetes</taxon>
        <taxon>Kitasatosporales</taxon>
        <taxon>Streptomycetaceae</taxon>
        <taxon>Streptomyces</taxon>
    </lineage>
</organism>
<dbReference type="Gene3D" id="2.30.38.10">
    <property type="entry name" value="Luciferase, Domain 3"/>
    <property type="match status" value="1"/>
</dbReference>
<dbReference type="Pfam" id="PF13193">
    <property type="entry name" value="AMP-binding_C"/>
    <property type="match status" value="1"/>
</dbReference>